<sequence>MKNLLSASVVFGCFMAHSGFAQGVPVIDATSLANQKQQFAQEIAQLVKEYEQAVHLYESINGMTDMDDIVSLLNDSEVREILGTDAQEVATAFDLNLNDLTGDLSSTAQKFEDFSTMVDDDISAEDFYAQEVARIRNSTSRKGAVAERIVAVSDQRLEGLDKLRQQIGSASTQKEIDALNARIAVEQAMLQNDAVRIQGMTMLQEAQLEAEERRATEALLQVSEKDLSDLDTYFGD</sequence>
<evidence type="ECO:0000313" key="3">
    <source>
        <dbReference type="Proteomes" id="UP000183299"/>
    </source>
</evidence>
<evidence type="ECO:0000313" key="2">
    <source>
        <dbReference type="EMBL" id="SFI98406.1"/>
    </source>
</evidence>
<dbReference type="RefSeq" id="WP_066602932.1">
    <property type="nucleotide sequence ID" value="NZ_FORY01000001.1"/>
</dbReference>
<feature type="chain" id="PRO_5010194865" evidence="1">
    <location>
        <begin position="22"/>
        <end position="236"/>
    </location>
</feature>
<dbReference type="Gene3D" id="1.20.58.430">
    <property type="entry name" value="Type IV secretion system, VirB5-domain"/>
    <property type="match status" value="1"/>
</dbReference>
<dbReference type="Proteomes" id="UP000183299">
    <property type="component" value="Unassembled WGS sequence"/>
</dbReference>
<dbReference type="GeneID" id="98663555"/>
<accession>A0A1I3MP19</accession>
<keyword evidence="1" id="KW-0732">Signal</keyword>
<gene>
    <name evidence="2" type="ORF">SAMN04488138_10177</name>
</gene>
<dbReference type="InterPro" id="IPR014158">
    <property type="entry name" value="T4SS_VirB5"/>
</dbReference>
<organism evidence="2 3">
    <name type="scientific">Celeribacter halophilus</name>
    <dbReference type="NCBI Taxonomy" id="576117"/>
    <lineage>
        <taxon>Bacteria</taxon>
        <taxon>Pseudomonadati</taxon>
        <taxon>Pseudomonadota</taxon>
        <taxon>Alphaproteobacteria</taxon>
        <taxon>Rhodobacterales</taxon>
        <taxon>Roseobacteraceae</taxon>
        <taxon>Celeribacter</taxon>
    </lineage>
</organism>
<dbReference type="STRING" id="576117.SAMN04488138_10177"/>
<feature type="signal peptide" evidence="1">
    <location>
        <begin position="1"/>
        <end position="21"/>
    </location>
</feature>
<reference evidence="2 3" key="1">
    <citation type="submission" date="2016-10" db="EMBL/GenBank/DDBJ databases">
        <authorList>
            <person name="de Groot N.N."/>
        </authorList>
    </citation>
    <scope>NUCLEOTIDE SEQUENCE [LARGE SCALE GENOMIC DNA]</scope>
    <source>
        <strain evidence="2 3">CGMCC 1.8891</strain>
    </source>
</reference>
<name>A0A1I3MP19_9RHOB</name>
<evidence type="ECO:0000256" key="1">
    <source>
        <dbReference type="SAM" id="SignalP"/>
    </source>
</evidence>
<dbReference type="Pfam" id="PF07996">
    <property type="entry name" value="T4SS"/>
    <property type="match status" value="1"/>
</dbReference>
<proteinExistence type="predicted"/>
<dbReference type="AlphaFoldDB" id="A0A1I3MP19"/>
<dbReference type="SUPFAM" id="SSF101082">
    <property type="entry name" value="Typo IV secretion system protein TraC"/>
    <property type="match status" value="1"/>
</dbReference>
<dbReference type="EMBL" id="FORY01000001">
    <property type="protein sequence ID" value="SFI98406.1"/>
    <property type="molecule type" value="Genomic_DNA"/>
</dbReference>
<dbReference type="CDD" id="cd14262">
    <property type="entry name" value="VirB5_like"/>
    <property type="match status" value="1"/>
</dbReference>
<protein>
    <submittedName>
        <fullName evidence="2">Type IV secretion system protein VirB5</fullName>
    </submittedName>
</protein>
<keyword evidence="3" id="KW-1185">Reference proteome</keyword>
<dbReference type="InterPro" id="IPR023220">
    <property type="entry name" value="T4SS_VirB5-domain"/>
</dbReference>